<evidence type="ECO:0000259" key="2">
    <source>
        <dbReference type="PROSITE" id="PS51384"/>
    </source>
</evidence>
<comment type="caution">
    <text evidence="3">The sequence shown here is derived from an EMBL/GenBank/DDBJ whole genome shotgun (WGS) entry which is preliminary data.</text>
</comment>
<dbReference type="Pfam" id="PF08021">
    <property type="entry name" value="FAD_binding_9"/>
    <property type="match status" value="1"/>
</dbReference>
<dbReference type="InterPro" id="IPR017927">
    <property type="entry name" value="FAD-bd_FR_type"/>
</dbReference>
<organism evidence="3 4">
    <name type="scientific">Pelomonas candidula</name>
    <dbReference type="NCBI Taxonomy" id="3299025"/>
    <lineage>
        <taxon>Bacteria</taxon>
        <taxon>Pseudomonadati</taxon>
        <taxon>Pseudomonadota</taxon>
        <taxon>Betaproteobacteria</taxon>
        <taxon>Burkholderiales</taxon>
        <taxon>Sphaerotilaceae</taxon>
        <taxon>Roseateles</taxon>
    </lineage>
</organism>
<accession>A0ABW7HAI2</accession>
<reference evidence="3 4" key="1">
    <citation type="submission" date="2024-08" db="EMBL/GenBank/DDBJ databases">
        <authorList>
            <person name="Lu H."/>
        </authorList>
    </citation>
    <scope>NUCLEOTIDE SEQUENCE [LARGE SCALE GENOMIC DNA]</scope>
    <source>
        <strain evidence="3 4">BYS78W</strain>
    </source>
</reference>
<sequence>MSDQDTLPVRRIQRIRHELQRRDLEVTRVERLSPGFVAVTLHGDSLATFRSDSFDDHVKLFFGDDAKRDYTPRSFDTARQELTLEFALHGSGAASDWARQVSPGQRLLVGGPRGSMVIPMDYDWHLLVGDDSALPAVRRRLEELPADAQVLVVLQAAVEDRELPAGPAHTQVQWVDTPEALQAAVAALALPAGEGFAWAAGEASAMAALRAVLVGKGLAKEQLKVAAYWKAGATAFHETLEA</sequence>
<dbReference type="Gene3D" id="2.40.30.10">
    <property type="entry name" value="Translation factors"/>
    <property type="match status" value="2"/>
</dbReference>
<dbReference type="PROSITE" id="PS51384">
    <property type="entry name" value="FAD_FR"/>
    <property type="match status" value="1"/>
</dbReference>
<dbReference type="Gene3D" id="3.40.50.80">
    <property type="entry name" value="Nucleotide-binding domain of ferredoxin-NADP reductase (FNR) module"/>
    <property type="match status" value="1"/>
</dbReference>
<feature type="domain" description="FAD-binding FR-type" evidence="2">
    <location>
        <begin position="19"/>
        <end position="119"/>
    </location>
</feature>
<dbReference type="EMBL" id="JBIGIC010000004">
    <property type="protein sequence ID" value="MFG6486908.1"/>
    <property type="molecule type" value="Genomic_DNA"/>
</dbReference>
<evidence type="ECO:0000313" key="3">
    <source>
        <dbReference type="EMBL" id="MFG6486908.1"/>
    </source>
</evidence>
<dbReference type="InterPro" id="IPR013113">
    <property type="entry name" value="SIP_FAD-bd"/>
</dbReference>
<proteinExistence type="inferred from homology"/>
<name>A0ABW7HAI2_9BURK</name>
<dbReference type="Proteomes" id="UP001606134">
    <property type="component" value="Unassembled WGS sequence"/>
</dbReference>
<dbReference type="InterPro" id="IPR007037">
    <property type="entry name" value="SIP_rossman_dom"/>
</dbReference>
<dbReference type="PANTHER" id="PTHR30157">
    <property type="entry name" value="FERRIC REDUCTASE, NADPH-DEPENDENT"/>
    <property type="match status" value="1"/>
</dbReference>
<dbReference type="InterPro" id="IPR039374">
    <property type="entry name" value="SIP_fam"/>
</dbReference>
<dbReference type="InterPro" id="IPR017938">
    <property type="entry name" value="Riboflavin_synthase-like_b-brl"/>
</dbReference>
<evidence type="ECO:0000313" key="4">
    <source>
        <dbReference type="Proteomes" id="UP001606134"/>
    </source>
</evidence>
<dbReference type="RefSeq" id="WP_394408715.1">
    <property type="nucleotide sequence ID" value="NZ_JBIGIC010000004.1"/>
</dbReference>
<dbReference type="CDD" id="cd06193">
    <property type="entry name" value="siderophore_interacting"/>
    <property type="match status" value="1"/>
</dbReference>
<dbReference type="InterPro" id="IPR039261">
    <property type="entry name" value="FNR_nucleotide-bd"/>
</dbReference>
<evidence type="ECO:0000256" key="1">
    <source>
        <dbReference type="ARBA" id="ARBA00035644"/>
    </source>
</evidence>
<comment type="similarity">
    <text evidence="1">Belongs to the SIP oxidoreductase family.</text>
</comment>
<dbReference type="PANTHER" id="PTHR30157:SF0">
    <property type="entry name" value="NADPH-DEPENDENT FERRIC-CHELATE REDUCTASE"/>
    <property type="match status" value="1"/>
</dbReference>
<protein>
    <submittedName>
        <fullName evidence="3">Siderophore-interacting protein</fullName>
    </submittedName>
</protein>
<dbReference type="SUPFAM" id="SSF63380">
    <property type="entry name" value="Riboflavin synthase domain-like"/>
    <property type="match status" value="1"/>
</dbReference>
<gene>
    <name evidence="3" type="ORF">ACG04R_09510</name>
</gene>
<keyword evidence="4" id="KW-1185">Reference proteome</keyword>
<dbReference type="Pfam" id="PF04954">
    <property type="entry name" value="SIP"/>
    <property type="match status" value="1"/>
</dbReference>